<comment type="caution">
    <text evidence="2">The sequence shown here is derived from an EMBL/GenBank/DDBJ whole genome shotgun (WGS) entry which is preliminary data.</text>
</comment>
<dbReference type="Proteomes" id="UP000243376">
    <property type="component" value="Unassembled WGS sequence"/>
</dbReference>
<evidence type="ECO:0000256" key="1">
    <source>
        <dbReference type="SAM" id="Phobius"/>
    </source>
</evidence>
<gene>
    <name evidence="2" type="ORF">C0184_07455</name>
</gene>
<sequence length="61" mass="6781">MRQWLHTIIAFGGILAFIAWLQRPDGQLHVMLLPIRGDALLIRAPDGSFTLIDGGRDPTEV</sequence>
<protein>
    <submittedName>
        <fullName evidence="2">Uncharacterized protein</fullName>
    </submittedName>
</protein>
<evidence type="ECO:0000313" key="3">
    <source>
        <dbReference type="Proteomes" id="UP000243376"/>
    </source>
</evidence>
<dbReference type="AlphaFoldDB" id="A0A2J6X5P7"/>
<proteinExistence type="predicted"/>
<dbReference type="EMBL" id="PNIQ01000491">
    <property type="protein sequence ID" value="PMP81995.1"/>
    <property type="molecule type" value="Genomic_DNA"/>
</dbReference>
<keyword evidence="1" id="KW-1133">Transmembrane helix</keyword>
<feature type="transmembrane region" description="Helical" evidence="1">
    <location>
        <begin position="6"/>
        <end position="22"/>
    </location>
</feature>
<evidence type="ECO:0000313" key="2">
    <source>
        <dbReference type="EMBL" id="PMP81995.1"/>
    </source>
</evidence>
<keyword evidence="1" id="KW-0472">Membrane</keyword>
<keyword evidence="1" id="KW-0812">Transmembrane</keyword>
<name>A0A2J6X5P7_9CHLR</name>
<accession>A0A2J6X5P7</accession>
<reference evidence="2 3" key="1">
    <citation type="submission" date="2018-01" db="EMBL/GenBank/DDBJ databases">
        <title>Metagenomic assembled genomes from two thermal pools in the Uzon Caldera, Kamchatka, Russia.</title>
        <authorList>
            <person name="Wilkins L."/>
            <person name="Ettinger C."/>
        </authorList>
    </citation>
    <scope>NUCLEOTIDE SEQUENCE [LARGE SCALE GENOMIC DNA]</scope>
    <source>
        <strain evidence="2">ZAV-02</strain>
    </source>
</reference>
<feature type="non-terminal residue" evidence="2">
    <location>
        <position position="61"/>
    </location>
</feature>
<organism evidence="2 3">
    <name type="scientific">Chloroflexus aggregans</name>
    <dbReference type="NCBI Taxonomy" id="152260"/>
    <lineage>
        <taxon>Bacteria</taxon>
        <taxon>Bacillati</taxon>
        <taxon>Chloroflexota</taxon>
        <taxon>Chloroflexia</taxon>
        <taxon>Chloroflexales</taxon>
        <taxon>Chloroflexineae</taxon>
        <taxon>Chloroflexaceae</taxon>
        <taxon>Chloroflexus</taxon>
    </lineage>
</organism>